<name>A0A4P9XGC7_9FUNG</name>
<dbReference type="AlphaFoldDB" id="A0A4P9XGC7"/>
<evidence type="ECO:0000313" key="2">
    <source>
        <dbReference type="EMBL" id="RKP04674.1"/>
    </source>
</evidence>
<feature type="compositionally biased region" description="Basic and acidic residues" evidence="1">
    <location>
        <begin position="354"/>
        <end position="372"/>
    </location>
</feature>
<reference evidence="3" key="1">
    <citation type="journal article" date="2018" name="Nat. Microbiol.">
        <title>Leveraging single-cell genomics to expand the fungal tree of life.</title>
        <authorList>
            <person name="Ahrendt S.R."/>
            <person name="Quandt C.A."/>
            <person name="Ciobanu D."/>
            <person name="Clum A."/>
            <person name="Salamov A."/>
            <person name="Andreopoulos B."/>
            <person name="Cheng J.F."/>
            <person name="Woyke T."/>
            <person name="Pelin A."/>
            <person name="Henrissat B."/>
            <person name="Reynolds N.K."/>
            <person name="Benny G.L."/>
            <person name="Smith M.E."/>
            <person name="James T.Y."/>
            <person name="Grigoriev I.V."/>
        </authorList>
    </citation>
    <scope>NUCLEOTIDE SEQUENCE [LARGE SCALE GENOMIC DNA]</scope>
    <source>
        <strain evidence="3">RSA 1356</strain>
    </source>
</reference>
<evidence type="ECO:0000256" key="1">
    <source>
        <dbReference type="SAM" id="MobiDB-lite"/>
    </source>
</evidence>
<feature type="region of interest" description="Disordered" evidence="1">
    <location>
        <begin position="350"/>
        <end position="376"/>
    </location>
</feature>
<proteinExistence type="predicted"/>
<sequence length="465" mass="47172">MPGVSRPAEDLVGHWLADVRLNGAGAHIAQQLAVTDASCGYASQSILSVDPTTAAAGILDLHTVPWLTASASDRQHQGLLAANSICSVMGTGAETATTTAAMTSSAPTAGDAGLASSNWLLRTGFNAAAGLDAAGCQSVPGTFSLLAAPMTNGGADAGAEPELEAYRRQLREHREEVQQGLTTLSSTTGTCVAGALTAGTAPGDGISDDDGLSVSAVDLSDPALLATSDLLGLTADHAVADIAALLSGSSEAIGAVSMDTGVGGKQTPTKRSSMPSIAEDFDKAICSEPAANLPRSAKRTAARVASIPDLTAAASEAQDDRTVKRRRSEPAMRQASSTLDIHAYLSAVSSSWPKPDDADDKAGPGDADKQEDASTSAAVAMLQTGGVASALFVDKTSPVTVETGNIVESDTLATDKTSLLLLAGAESHPADMTVADNTVGWQNSLTELQLCESLFASITEDPQQL</sequence>
<dbReference type="EMBL" id="KZ993540">
    <property type="protein sequence ID" value="RKP04674.1"/>
    <property type="molecule type" value="Genomic_DNA"/>
</dbReference>
<keyword evidence="3" id="KW-1185">Reference proteome</keyword>
<accession>A0A4P9XGC7</accession>
<feature type="region of interest" description="Disordered" evidence="1">
    <location>
        <begin position="313"/>
        <end position="336"/>
    </location>
</feature>
<dbReference type="Proteomes" id="UP000271241">
    <property type="component" value="Unassembled WGS sequence"/>
</dbReference>
<protein>
    <submittedName>
        <fullName evidence="2">Uncharacterized protein</fullName>
    </submittedName>
</protein>
<gene>
    <name evidence="2" type="ORF">THASP1DRAFT_33530</name>
</gene>
<evidence type="ECO:0000313" key="3">
    <source>
        <dbReference type="Proteomes" id="UP000271241"/>
    </source>
</evidence>
<organism evidence="2 3">
    <name type="scientific">Thamnocephalis sphaerospora</name>
    <dbReference type="NCBI Taxonomy" id="78915"/>
    <lineage>
        <taxon>Eukaryota</taxon>
        <taxon>Fungi</taxon>
        <taxon>Fungi incertae sedis</taxon>
        <taxon>Zoopagomycota</taxon>
        <taxon>Zoopagomycotina</taxon>
        <taxon>Zoopagomycetes</taxon>
        <taxon>Zoopagales</taxon>
        <taxon>Sigmoideomycetaceae</taxon>
        <taxon>Thamnocephalis</taxon>
    </lineage>
</organism>